<reference evidence="3" key="1">
    <citation type="journal article" date="2019" name="Int. J. Syst. Evol. Microbiol.">
        <title>The Global Catalogue of Microorganisms (GCM) 10K type strain sequencing project: providing services to taxonomists for standard genome sequencing and annotation.</title>
        <authorList>
            <consortium name="The Broad Institute Genomics Platform"/>
            <consortium name="The Broad Institute Genome Sequencing Center for Infectious Disease"/>
            <person name="Wu L."/>
            <person name="Ma J."/>
        </authorList>
    </citation>
    <scope>NUCLEOTIDE SEQUENCE [LARGE SCALE GENOMIC DNA]</scope>
    <source>
        <strain evidence="3">JCM 17563</strain>
    </source>
</reference>
<accession>A0ABP7SRJ3</accession>
<evidence type="ECO:0000313" key="3">
    <source>
        <dbReference type="Proteomes" id="UP001500235"/>
    </source>
</evidence>
<gene>
    <name evidence="2" type="ORF">GCM10022280_12620</name>
</gene>
<dbReference type="RefSeq" id="WP_344706535.1">
    <property type="nucleotide sequence ID" value="NZ_BAABBQ010000001.1"/>
</dbReference>
<organism evidence="2 3">
    <name type="scientific">Sphingomonas swuensis</name>
    <dbReference type="NCBI Taxonomy" id="977800"/>
    <lineage>
        <taxon>Bacteria</taxon>
        <taxon>Pseudomonadati</taxon>
        <taxon>Pseudomonadota</taxon>
        <taxon>Alphaproteobacteria</taxon>
        <taxon>Sphingomonadales</taxon>
        <taxon>Sphingomonadaceae</taxon>
        <taxon>Sphingomonas</taxon>
    </lineage>
</organism>
<dbReference type="InterPro" id="IPR024408">
    <property type="entry name" value="Muramidase"/>
</dbReference>
<proteinExistence type="predicted"/>
<comment type="caution">
    <text evidence="2">The sequence shown here is derived from an EMBL/GenBank/DDBJ whole genome shotgun (WGS) entry which is preliminary data.</text>
</comment>
<dbReference type="Pfam" id="PF11860">
    <property type="entry name" value="Muramidase"/>
    <property type="match status" value="1"/>
</dbReference>
<dbReference type="EMBL" id="BAABBQ010000001">
    <property type="protein sequence ID" value="GAA4015367.1"/>
    <property type="molecule type" value="Genomic_DNA"/>
</dbReference>
<name>A0ABP7SRJ3_9SPHN</name>
<protein>
    <submittedName>
        <fullName evidence="2">N-acetylmuramidase family protein</fullName>
    </submittedName>
</protein>
<sequence length="232" mass="24904">MTPRDFQQWLVERGQSIAVDGLPGRQTRAALVVAFTNPCAPAVTNEEISGIALRLGCATRQLRAVAKVESGGTAYDAQGRPKVLFERHLFHRFTGGAHGLSAFSNPKGGGYGEDSWDKLAQAACLDPVAAFAAVSWGRFQVLGSHAGAPRYPGMLDLGYSSPLELAYSTVGTEAAHYELLARYIEKAGLRGALRSLSTNPADNRAFARGYNGPTYETFRYHEKLADAVAAAR</sequence>
<feature type="domain" description="N-acetylmuramidase" evidence="1">
    <location>
        <begin position="61"/>
        <end position="229"/>
    </location>
</feature>
<evidence type="ECO:0000259" key="1">
    <source>
        <dbReference type="Pfam" id="PF11860"/>
    </source>
</evidence>
<keyword evidence="3" id="KW-1185">Reference proteome</keyword>
<evidence type="ECO:0000313" key="2">
    <source>
        <dbReference type="EMBL" id="GAA4015367.1"/>
    </source>
</evidence>
<dbReference type="Proteomes" id="UP001500235">
    <property type="component" value="Unassembled WGS sequence"/>
</dbReference>